<evidence type="ECO:0000256" key="2">
    <source>
        <dbReference type="ARBA" id="ARBA00022448"/>
    </source>
</evidence>
<evidence type="ECO:0000256" key="3">
    <source>
        <dbReference type="ARBA" id="ARBA00022741"/>
    </source>
</evidence>
<evidence type="ECO:0000313" key="6">
    <source>
        <dbReference type="EMBL" id="APT93591.1"/>
    </source>
</evidence>
<dbReference type="Proteomes" id="UP000185491">
    <property type="component" value="Chromosome"/>
</dbReference>
<reference evidence="6 7" key="1">
    <citation type="submission" date="2014-08" db="EMBL/GenBank/DDBJ databases">
        <title>Complete genome sequence of Corynebacterium phocae M408/89/1(T)(=DSM 44612(T)), isolated from the common seal (Phoca vitulina).</title>
        <authorList>
            <person name="Ruckert C."/>
            <person name="Albersmeier A."/>
            <person name="Winkler A."/>
            <person name="Kalinowski J."/>
        </authorList>
    </citation>
    <scope>NUCLEOTIDE SEQUENCE [LARGE SCALE GENOMIC DNA]</scope>
    <source>
        <strain evidence="6 7">M408/89/1</strain>
    </source>
</reference>
<proteinExistence type="inferred from homology"/>
<evidence type="ECO:0000256" key="4">
    <source>
        <dbReference type="ARBA" id="ARBA00022840"/>
    </source>
</evidence>
<dbReference type="PANTHER" id="PTHR43335:SF4">
    <property type="entry name" value="ABC TRANSPORTER, ATP-BINDING PROTEIN"/>
    <property type="match status" value="1"/>
</dbReference>
<dbReference type="SMART" id="SM00382">
    <property type="entry name" value="AAA"/>
    <property type="match status" value="1"/>
</dbReference>
<feature type="domain" description="ABC transporter" evidence="5">
    <location>
        <begin position="1"/>
        <end position="226"/>
    </location>
</feature>
<dbReference type="InterPro" id="IPR027417">
    <property type="entry name" value="P-loop_NTPase"/>
</dbReference>
<sequence length="292" mass="31291">MEIRGVTLTAGKKDIVKDVSFGVRRGRITLLAGPNGAGKSTLLSIVCGLLEQSSGDAEVFGQRYTDMSDPIFRVGTFLSAEWLDAGRSARNNLKILAQSAGIDSARVEEVIELCGLSSAADRLVKGFSLGMRQRCGIAAALLGDPELLILDEPVNGLDPLGMAWMRELLVKHRDNGGTVLLSSHLLRDAEDICDDLVVLAHGEVMWEGPLADFGGEVEICTEFASDRWAEIVQELGVEAESLPGDVVSVPVEPKLVSQAARRCGADLSYLVPKKGSLEESFQALVNGKDSIR</sequence>
<dbReference type="PROSITE" id="PS50893">
    <property type="entry name" value="ABC_TRANSPORTER_2"/>
    <property type="match status" value="1"/>
</dbReference>
<dbReference type="InterPro" id="IPR003593">
    <property type="entry name" value="AAA+_ATPase"/>
</dbReference>
<dbReference type="STRING" id="161895.CPHO_01440"/>
<dbReference type="Gene3D" id="3.40.50.300">
    <property type="entry name" value="P-loop containing nucleotide triphosphate hydrolases"/>
    <property type="match status" value="1"/>
</dbReference>
<keyword evidence="7" id="KW-1185">Reference proteome</keyword>
<dbReference type="GO" id="GO:0016887">
    <property type="term" value="F:ATP hydrolysis activity"/>
    <property type="evidence" value="ECO:0007669"/>
    <property type="project" value="InterPro"/>
</dbReference>
<keyword evidence="2" id="KW-0813">Transport</keyword>
<dbReference type="KEGG" id="cpho:CPHO_01440"/>
<evidence type="ECO:0000256" key="1">
    <source>
        <dbReference type="ARBA" id="ARBA00005417"/>
    </source>
</evidence>
<organism evidence="6 7">
    <name type="scientific">Corynebacterium phocae</name>
    <dbReference type="NCBI Taxonomy" id="161895"/>
    <lineage>
        <taxon>Bacteria</taxon>
        <taxon>Bacillati</taxon>
        <taxon>Actinomycetota</taxon>
        <taxon>Actinomycetes</taxon>
        <taxon>Mycobacteriales</taxon>
        <taxon>Corynebacteriaceae</taxon>
        <taxon>Corynebacterium</taxon>
    </lineage>
</organism>
<comment type="similarity">
    <text evidence="1">Belongs to the ABC transporter superfamily.</text>
</comment>
<accession>A0A1L7D6C4</accession>
<name>A0A1L7D6C4_9CORY</name>
<keyword evidence="4" id="KW-0067">ATP-binding</keyword>
<dbReference type="SUPFAM" id="SSF52540">
    <property type="entry name" value="P-loop containing nucleoside triphosphate hydrolases"/>
    <property type="match status" value="1"/>
</dbReference>
<evidence type="ECO:0000259" key="5">
    <source>
        <dbReference type="PROSITE" id="PS50893"/>
    </source>
</evidence>
<gene>
    <name evidence="6" type="ORF">CPHO_01440</name>
</gene>
<dbReference type="GO" id="GO:0005524">
    <property type="term" value="F:ATP binding"/>
    <property type="evidence" value="ECO:0007669"/>
    <property type="project" value="UniProtKB-KW"/>
</dbReference>
<dbReference type="InterPro" id="IPR003439">
    <property type="entry name" value="ABC_transporter-like_ATP-bd"/>
</dbReference>
<dbReference type="Pfam" id="PF00005">
    <property type="entry name" value="ABC_tran"/>
    <property type="match status" value="1"/>
</dbReference>
<protein>
    <recommendedName>
        <fullName evidence="5">ABC transporter domain-containing protein</fullName>
    </recommendedName>
</protein>
<keyword evidence="3" id="KW-0547">Nucleotide-binding</keyword>
<dbReference type="PANTHER" id="PTHR43335">
    <property type="entry name" value="ABC TRANSPORTER, ATP-BINDING PROTEIN"/>
    <property type="match status" value="1"/>
</dbReference>
<dbReference type="EMBL" id="CP009249">
    <property type="protein sequence ID" value="APT93591.1"/>
    <property type="molecule type" value="Genomic_DNA"/>
</dbReference>
<evidence type="ECO:0000313" key="7">
    <source>
        <dbReference type="Proteomes" id="UP000185491"/>
    </source>
</evidence>
<dbReference type="AlphaFoldDB" id="A0A1L7D6C4"/>